<dbReference type="OrthoDB" id="94055at2759"/>
<evidence type="ECO:0000313" key="2">
    <source>
        <dbReference type="EnsemblProtists" id="Phyra79019"/>
    </source>
</evidence>
<dbReference type="HOGENOM" id="CLU_074706_0_0_1"/>
<organism evidence="2 3">
    <name type="scientific">Phytophthora ramorum</name>
    <name type="common">Sudden oak death agent</name>
    <dbReference type="NCBI Taxonomy" id="164328"/>
    <lineage>
        <taxon>Eukaryota</taxon>
        <taxon>Sar</taxon>
        <taxon>Stramenopiles</taxon>
        <taxon>Oomycota</taxon>
        <taxon>Peronosporomycetes</taxon>
        <taxon>Peronosporales</taxon>
        <taxon>Peronosporaceae</taxon>
        <taxon>Phytophthora</taxon>
    </lineage>
</organism>
<reference evidence="2" key="2">
    <citation type="submission" date="2015-06" db="UniProtKB">
        <authorList>
            <consortium name="EnsemblProtists"/>
        </authorList>
    </citation>
    <scope>IDENTIFICATION</scope>
    <source>
        <strain evidence="2">Pr102</strain>
    </source>
</reference>
<name>H3GQF3_PHYRM</name>
<reference evidence="3" key="1">
    <citation type="journal article" date="2006" name="Science">
        <title>Phytophthora genome sequences uncover evolutionary origins and mechanisms of pathogenesis.</title>
        <authorList>
            <person name="Tyler B.M."/>
            <person name="Tripathy S."/>
            <person name="Zhang X."/>
            <person name="Dehal P."/>
            <person name="Jiang R.H."/>
            <person name="Aerts A."/>
            <person name="Arredondo F.D."/>
            <person name="Baxter L."/>
            <person name="Bensasson D."/>
            <person name="Beynon J.L."/>
            <person name="Chapman J."/>
            <person name="Damasceno C.M."/>
            <person name="Dorrance A.E."/>
            <person name="Dou D."/>
            <person name="Dickerman A.W."/>
            <person name="Dubchak I.L."/>
            <person name="Garbelotto M."/>
            <person name="Gijzen M."/>
            <person name="Gordon S.G."/>
            <person name="Govers F."/>
            <person name="Grunwald N.J."/>
            <person name="Huang W."/>
            <person name="Ivors K.L."/>
            <person name="Jones R.W."/>
            <person name="Kamoun S."/>
            <person name="Krampis K."/>
            <person name="Lamour K.H."/>
            <person name="Lee M.K."/>
            <person name="McDonald W.H."/>
            <person name="Medina M."/>
            <person name="Meijer H.J."/>
            <person name="Nordberg E.K."/>
            <person name="Maclean D.J."/>
            <person name="Ospina-Giraldo M.D."/>
            <person name="Morris P.F."/>
            <person name="Phuntumart V."/>
            <person name="Putnam N.H."/>
            <person name="Rash S."/>
            <person name="Rose J.K."/>
            <person name="Sakihama Y."/>
            <person name="Salamov A.A."/>
            <person name="Savidor A."/>
            <person name="Scheuring C.F."/>
            <person name="Smith B.M."/>
            <person name="Sobral B.W."/>
            <person name="Terry A."/>
            <person name="Torto-Alalibo T.A."/>
            <person name="Win J."/>
            <person name="Xu Z."/>
            <person name="Zhang H."/>
            <person name="Grigoriev I.V."/>
            <person name="Rokhsar D.S."/>
            <person name="Boore J.L."/>
        </authorList>
    </citation>
    <scope>NUCLEOTIDE SEQUENCE [LARGE SCALE GENOMIC DNA]</scope>
    <source>
        <strain evidence="3">Pr102</strain>
    </source>
</reference>
<dbReference type="RefSeq" id="XP_067737529.1">
    <property type="nucleotide sequence ID" value="XM_067885344.1"/>
</dbReference>
<sequence length="234" mass="25568">MGKSIDRNATVEKEFASLEQVLIQTADDASKCLNVLKKNLSEYDSRHGHHFINTSKSFMRSDMRTAKDIARDLKHVAHQIKRSHKPSKSEVHSARNMMNATGKAMEVLQVTARHYDEKNGRSTGVTAAIKHAVHGKNDKEKDAHGGLFGKSDYHQDGGGILGSPDTVEALVKTTLRDNFNLNVLSFQIAAAEKSLSSSSIVGRAKVAVHEVKDKLKGDKAGPLHGGHDKRSVTP</sequence>
<protein>
    <submittedName>
        <fullName evidence="2">Uncharacterized protein</fullName>
    </submittedName>
</protein>
<dbReference type="VEuPathDB" id="FungiDB:KRP23_14514"/>
<evidence type="ECO:0000313" key="3">
    <source>
        <dbReference type="Proteomes" id="UP000005238"/>
    </source>
</evidence>
<keyword evidence="3" id="KW-1185">Reference proteome</keyword>
<dbReference type="eggNOG" id="ENOG502SM76">
    <property type="taxonomic scope" value="Eukaryota"/>
</dbReference>
<feature type="region of interest" description="Disordered" evidence="1">
    <location>
        <begin position="211"/>
        <end position="234"/>
    </location>
</feature>
<accession>H3GQF3</accession>
<dbReference type="InParanoid" id="H3GQF3"/>
<dbReference type="EMBL" id="DS566033">
    <property type="status" value="NOT_ANNOTATED_CDS"/>
    <property type="molecule type" value="Genomic_DNA"/>
</dbReference>
<dbReference type="OMA" id="SARKHMN"/>
<dbReference type="AlphaFoldDB" id="H3GQF3"/>
<dbReference type="VEuPathDB" id="FungiDB:KRP22_4356"/>
<dbReference type="Proteomes" id="UP000005238">
    <property type="component" value="Unassembled WGS sequence"/>
</dbReference>
<dbReference type="EnsemblProtists" id="Phyra79019">
    <property type="protein sequence ID" value="Phyra79019"/>
    <property type="gene ID" value="Phyra79019"/>
</dbReference>
<proteinExistence type="predicted"/>
<dbReference type="GeneID" id="94221141"/>
<evidence type="ECO:0000256" key="1">
    <source>
        <dbReference type="SAM" id="MobiDB-lite"/>
    </source>
</evidence>